<proteinExistence type="predicted"/>
<name>A0A1E1KUE4_9HELO</name>
<accession>A0A1E1KUE4</accession>
<dbReference type="AlphaFoldDB" id="A0A1E1KUE4"/>
<gene>
    <name evidence="1" type="ORF">RAG0_09216</name>
</gene>
<sequence length="101" mass="10347">MTSSIEASAQGAACESTSCELGHTNEAGIFISGDEVRLARAEAEEKARLALLGPEMTCVAACKAPAECTCGLGYINEEGEWISGDLVRAGLAPPQVSGTTN</sequence>
<protein>
    <submittedName>
        <fullName evidence="1">Uncharacterized protein</fullName>
    </submittedName>
</protein>
<keyword evidence="2" id="KW-1185">Reference proteome</keyword>
<evidence type="ECO:0000313" key="2">
    <source>
        <dbReference type="Proteomes" id="UP000178912"/>
    </source>
</evidence>
<reference evidence="2" key="1">
    <citation type="submission" date="2016-03" db="EMBL/GenBank/DDBJ databases">
        <authorList>
            <person name="Guldener U."/>
        </authorList>
    </citation>
    <scope>NUCLEOTIDE SEQUENCE [LARGE SCALE GENOMIC DNA]</scope>
    <source>
        <strain evidence="2">04CH-RAC-A.6.1</strain>
    </source>
</reference>
<dbReference type="EMBL" id="FJUX01000053">
    <property type="protein sequence ID" value="CZT01739.1"/>
    <property type="molecule type" value="Genomic_DNA"/>
</dbReference>
<organism evidence="1 2">
    <name type="scientific">Rhynchosporium agropyri</name>
    <dbReference type="NCBI Taxonomy" id="914238"/>
    <lineage>
        <taxon>Eukaryota</taxon>
        <taxon>Fungi</taxon>
        <taxon>Dikarya</taxon>
        <taxon>Ascomycota</taxon>
        <taxon>Pezizomycotina</taxon>
        <taxon>Leotiomycetes</taxon>
        <taxon>Helotiales</taxon>
        <taxon>Ploettnerulaceae</taxon>
        <taxon>Rhynchosporium</taxon>
    </lineage>
</organism>
<dbReference type="Proteomes" id="UP000178912">
    <property type="component" value="Unassembled WGS sequence"/>
</dbReference>
<evidence type="ECO:0000313" key="1">
    <source>
        <dbReference type="EMBL" id="CZT01739.1"/>
    </source>
</evidence>